<dbReference type="InterPro" id="IPR019734">
    <property type="entry name" value="TPR_rpt"/>
</dbReference>
<dbReference type="InterPro" id="IPR010559">
    <property type="entry name" value="Sig_transdc_His_kin_internal"/>
</dbReference>
<evidence type="ECO:0000313" key="6">
    <source>
        <dbReference type="Proteomes" id="UP000321204"/>
    </source>
</evidence>
<dbReference type="SUPFAM" id="SSF55874">
    <property type="entry name" value="ATPase domain of HSP90 chaperone/DNA topoisomerase II/histidine kinase"/>
    <property type="match status" value="1"/>
</dbReference>
<evidence type="ECO:0000313" key="5">
    <source>
        <dbReference type="EMBL" id="QEC55319.1"/>
    </source>
</evidence>
<dbReference type="Proteomes" id="UP000321204">
    <property type="component" value="Chromosome"/>
</dbReference>
<keyword evidence="3" id="KW-1133">Transmembrane helix</keyword>
<feature type="domain" description="Signal transduction histidine kinase internal region" evidence="4">
    <location>
        <begin position="497"/>
        <end position="575"/>
    </location>
</feature>
<evidence type="ECO:0000259" key="4">
    <source>
        <dbReference type="Pfam" id="PF06580"/>
    </source>
</evidence>
<dbReference type="Gene3D" id="1.25.40.10">
    <property type="entry name" value="Tetratricopeptide repeat domain"/>
    <property type="match status" value="2"/>
</dbReference>
<dbReference type="AlphaFoldDB" id="A0A5B8UGT9"/>
<dbReference type="RefSeq" id="WP_146783771.1">
    <property type="nucleotide sequence ID" value="NZ_BAABIO010000002.1"/>
</dbReference>
<protein>
    <recommendedName>
        <fullName evidence="4">Signal transduction histidine kinase internal region domain-containing protein</fullName>
    </recommendedName>
</protein>
<keyword evidence="6" id="KW-1185">Reference proteome</keyword>
<feature type="transmembrane region" description="Helical" evidence="3">
    <location>
        <begin position="448"/>
        <end position="467"/>
    </location>
</feature>
<dbReference type="Pfam" id="PF06580">
    <property type="entry name" value="His_kinase"/>
    <property type="match status" value="1"/>
</dbReference>
<name>A0A5B8UGT9_9BACT</name>
<keyword evidence="1" id="KW-0802">TPR repeat</keyword>
<keyword evidence="3" id="KW-0812">Transmembrane</keyword>
<proteinExistence type="predicted"/>
<dbReference type="PANTHER" id="PTHR34220:SF7">
    <property type="entry name" value="SENSOR HISTIDINE KINASE YPDA"/>
    <property type="match status" value="1"/>
</dbReference>
<evidence type="ECO:0000256" key="3">
    <source>
        <dbReference type="SAM" id="Phobius"/>
    </source>
</evidence>
<dbReference type="Gene3D" id="3.30.565.10">
    <property type="entry name" value="Histidine kinase-like ATPase, C-terminal domain"/>
    <property type="match status" value="1"/>
</dbReference>
<feature type="repeat" description="TPR" evidence="1">
    <location>
        <begin position="212"/>
        <end position="245"/>
    </location>
</feature>
<accession>A0A5B8UGT9</accession>
<dbReference type="InterPro" id="IPR036890">
    <property type="entry name" value="HATPase_C_sf"/>
</dbReference>
<evidence type="ECO:0000256" key="1">
    <source>
        <dbReference type="PROSITE-ProRule" id="PRU00339"/>
    </source>
</evidence>
<dbReference type="SMART" id="SM00028">
    <property type="entry name" value="TPR"/>
    <property type="match status" value="4"/>
</dbReference>
<keyword evidence="2" id="KW-0175">Coiled coil</keyword>
<dbReference type="OrthoDB" id="607947at2"/>
<evidence type="ECO:0000256" key="2">
    <source>
        <dbReference type="SAM" id="Coils"/>
    </source>
</evidence>
<dbReference type="KEGG" id="fgg:FSB75_05155"/>
<gene>
    <name evidence="5" type="ORF">FSB75_05155</name>
</gene>
<sequence>MSLHPHKRQFPQRCKGYLIGCLLVPLSLFGQPKQIDSLSSVLLTLHDTLRIDCLNNIGYQYILADKKDSAVWYASLALQNAKSNHYVHGIAVAYSRQSQIAKHFDDDFVKSEELGRESLSWFEKTPNKEGLYTLYVYLWYTVFSQSRFDEAMVYSQKQLALAKQTGNESDMADAIGSIYAVYRQSGNYEKGFQAAQKERDFALKTKNKIWISTSLYCFAQLYELIEDYRAALRYFRNVLETDDEETKKHRLDGDEDIWFKMEFTEAFSHLHQFDSAWHYYNLFKPENDKPQNMRVWWISSGECYLEQKDYVHALQNFKLGLAEHLRLNDRNEIMRSLLDVGKAYVGLGNNAEALRYGREGLNIALQTKAKQFIRDGYQILSTVFDKLHQADSANFYFRQYIIMKDEVLNDQAKGRFAAYNYEQKIAAINEEKRLQQATLQKEALFRKALFTGLFLLTLLSGVIIRNVTLRRKHEKQKLQHEQQLQKLGWEQQASELEMQALRAQMNPHFIFNSLNSINHFILQNKKSEASSYLTKFSRLVRMILQNSQSPLIPLESEIEALKLYLELEALRFDHHFIYNVWVDENLDQTNIKVPPLLIQPYVENAIWHGLMHKPEKGHLNIEITDEATTLLCRITDDGVGREKAAALKNKSAPLYKSMGLRITVARISMLNRGSEPKDAVIINDLTLPDSSAGGTEVVLKIPLRYD</sequence>
<keyword evidence="3" id="KW-0472">Membrane</keyword>
<feature type="coiled-coil region" evidence="2">
    <location>
        <begin position="427"/>
        <end position="490"/>
    </location>
</feature>
<dbReference type="PANTHER" id="PTHR34220">
    <property type="entry name" value="SENSOR HISTIDINE KINASE YPDA"/>
    <property type="match status" value="1"/>
</dbReference>
<dbReference type="SUPFAM" id="SSF48452">
    <property type="entry name" value="TPR-like"/>
    <property type="match status" value="2"/>
</dbReference>
<dbReference type="InterPro" id="IPR050640">
    <property type="entry name" value="Bact_2-comp_sensor_kinase"/>
</dbReference>
<reference evidence="5 6" key="1">
    <citation type="journal article" date="2015" name="Int. J. Syst. Evol. Microbiol.">
        <title>Flavisolibacter ginsenosidimutans sp. nov., with ginsenoside-converting activity isolated from soil used for cultivating ginseng.</title>
        <authorList>
            <person name="Zhao Y."/>
            <person name="Liu Q."/>
            <person name="Kang M.S."/>
            <person name="Jin F."/>
            <person name="Yu H."/>
            <person name="Im W.T."/>
        </authorList>
    </citation>
    <scope>NUCLEOTIDE SEQUENCE [LARGE SCALE GENOMIC DNA]</scope>
    <source>
        <strain evidence="5 6">Gsoil 636</strain>
    </source>
</reference>
<dbReference type="GO" id="GO:0016020">
    <property type="term" value="C:membrane"/>
    <property type="evidence" value="ECO:0007669"/>
    <property type="project" value="InterPro"/>
</dbReference>
<organism evidence="5 6">
    <name type="scientific">Flavisolibacter ginsenosidimutans</name>
    <dbReference type="NCBI Taxonomy" id="661481"/>
    <lineage>
        <taxon>Bacteria</taxon>
        <taxon>Pseudomonadati</taxon>
        <taxon>Bacteroidota</taxon>
        <taxon>Chitinophagia</taxon>
        <taxon>Chitinophagales</taxon>
        <taxon>Chitinophagaceae</taxon>
        <taxon>Flavisolibacter</taxon>
    </lineage>
</organism>
<dbReference type="InterPro" id="IPR011990">
    <property type="entry name" value="TPR-like_helical_dom_sf"/>
</dbReference>
<dbReference type="GO" id="GO:0000155">
    <property type="term" value="F:phosphorelay sensor kinase activity"/>
    <property type="evidence" value="ECO:0007669"/>
    <property type="project" value="InterPro"/>
</dbReference>
<dbReference type="EMBL" id="CP042433">
    <property type="protein sequence ID" value="QEC55319.1"/>
    <property type="molecule type" value="Genomic_DNA"/>
</dbReference>
<dbReference type="PROSITE" id="PS50005">
    <property type="entry name" value="TPR"/>
    <property type="match status" value="1"/>
</dbReference>